<evidence type="ECO:0000313" key="3">
    <source>
        <dbReference type="Proteomes" id="UP000250140"/>
    </source>
</evidence>
<reference evidence="2 3" key="1">
    <citation type="journal article" date="2016" name="Nat. Commun.">
        <title>Ectomycorrhizal ecology is imprinted in the genome of the dominant symbiotic fungus Cenococcum geophilum.</title>
        <authorList>
            <consortium name="DOE Joint Genome Institute"/>
            <person name="Peter M."/>
            <person name="Kohler A."/>
            <person name="Ohm R.A."/>
            <person name="Kuo A."/>
            <person name="Krutzmann J."/>
            <person name="Morin E."/>
            <person name="Arend M."/>
            <person name="Barry K.W."/>
            <person name="Binder M."/>
            <person name="Choi C."/>
            <person name="Clum A."/>
            <person name="Copeland A."/>
            <person name="Grisel N."/>
            <person name="Haridas S."/>
            <person name="Kipfer T."/>
            <person name="LaButti K."/>
            <person name="Lindquist E."/>
            <person name="Lipzen A."/>
            <person name="Maire R."/>
            <person name="Meier B."/>
            <person name="Mihaltcheva S."/>
            <person name="Molinier V."/>
            <person name="Murat C."/>
            <person name="Poggeler S."/>
            <person name="Quandt C.A."/>
            <person name="Sperisen C."/>
            <person name="Tritt A."/>
            <person name="Tisserant E."/>
            <person name="Crous P.W."/>
            <person name="Henrissat B."/>
            <person name="Nehls U."/>
            <person name="Egli S."/>
            <person name="Spatafora J.W."/>
            <person name="Grigoriev I.V."/>
            <person name="Martin F.M."/>
        </authorList>
    </citation>
    <scope>NUCLEOTIDE SEQUENCE [LARGE SCALE GENOMIC DNA]</scope>
    <source>
        <strain evidence="2 3">CBS 207.34</strain>
    </source>
</reference>
<name>A0A8E2EXM1_9PEZI</name>
<dbReference type="InterPro" id="IPR029035">
    <property type="entry name" value="DHS-like_NAD/FAD-binding_dom"/>
</dbReference>
<sequence>MDPTQAKPERSSQHPRGVSELFKQELRDKYYEQQNRKVSAAPALDPADDLSADDLAAFSAHLKSSTRILALFGAGLSAASGIPTFSGPGGFW</sequence>
<dbReference type="SUPFAM" id="SSF52467">
    <property type="entry name" value="DHS-like NAD/FAD-binding domain"/>
    <property type="match status" value="1"/>
</dbReference>
<keyword evidence="1" id="KW-0472">Membrane</keyword>
<organism evidence="2 3">
    <name type="scientific">Glonium stellatum</name>
    <dbReference type="NCBI Taxonomy" id="574774"/>
    <lineage>
        <taxon>Eukaryota</taxon>
        <taxon>Fungi</taxon>
        <taxon>Dikarya</taxon>
        <taxon>Ascomycota</taxon>
        <taxon>Pezizomycotina</taxon>
        <taxon>Dothideomycetes</taxon>
        <taxon>Pleosporomycetidae</taxon>
        <taxon>Gloniales</taxon>
        <taxon>Gloniaceae</taxon>
        <taxon>Glonium</taxon>
    </lineage>
</organism>
<evidence type="ECO:0000313" key="2">
    <source>
        <dbReference type="EMBL" id="OCL06651.1"/>
    </source>
</evidence>
<keyword evidence="1" id="KW-1133">Transmembrane helix</keyword>
<proteinExistence type="predicted"/>
<evidence type="ECO:0008006" key="4">
    <source>
        <dbReference type="Google" id="ProtNLM"/>
    </source>
</evidence>
<keyword evidence="3" id="KW-1185">Reference proteome</keyword>
<dbReference type="AlphaFoldDB" id="A0A8E2EXM1"/>
<feature type="transmembrane region" description="Helical" evidence="1">
    <location>
        <begin position="68"/>
        <end position="86"/>
    </location>
</feature>
<keyword evidence="1" id="KW-0812">Transmembrane</keyword>
<dbReference type="Proteomes" id="UP000250140">
    <property type="component" value="Unassembled WGS sequence"/>
</dbReference>
<evidence type="ECO:0000256" key="1">
    <source>
        <dbReference type="SAM" id="Phobius"/>
    </source>
</evidence>
<gene>
    <name evidence="2" type="ORF">AOQ84DRAFT_355375</name>
</gene>
<accession>A0A8E2EXM1</accession>
<dbReference type="Gene3D" id="3.40.50.1220">
    <property type="entry name" value="TPP-binding domain"/>
    <property type="match status" value="1"/>
</dbReference>
<protein>
    <recommendedName>
        <fullName evidence="4">Deacetylase sirtuin-type domain-containing protein</fullName>
    </recommendedName>
</protein>
<dbReference type="EMBL" id="KV750016">
    <property type="protein sequence ID" value="OCL06651.1"/>
    <property type="molecule type" value="Genomic_DNA"/>
</dbReference>